<comment type="caution">
    <text evidence="1">The sequence shown here is derived from an EMBL/GenBank/DDBJ whole genome shotgun (WGS) entry which is preliminary data.</text>
</comment>
<proteinExistence type="predicted"/>
<accession>A0ABR6DDB4</accession>
<keyword evidence="2" id="KW-1185">Reference proteome</keyword>
<protein>
    <recommendedName>
        <fullName evidence="3">DUF2934 domain-containing protein</fullName>
    </recommendedName>
</protein>
<evidence type="ECO:0000313" key="2">
    <source>
        <dbReference type="Proteomes" id="UP000565455"/>
    </source>
</evidence>
<gene>
    <name evidence="1" type="ORF">GGQ91_003324</name>
</gene>
<organism evidence="1 2">
    <name type="scientific">Methylobacterium fujisawaense</name>
    <dbReference type="NCBI Taxonomy" id="107400"/>
    <lineage>
        <taxon>Bacteria</taxon>
        <taxon>Pseudomonadati</taxon>
        <taxon>Pseudomonadota</taxon>
        <taxon>Alphaproteobacteria</taxon>
        <taxon>Hyphomicrobiales</taxon>
        <taxon>Methylobacteriaceae</taxon>
        <taxon>Methylobacterium</taxon>
    </lineage>
</organism>
<name>A0ABR6DDB4_9HYPH</name>
<dbReference type="GeneID" id="96604994"/>
<reference evidence="1 2" key="1">
    <citation type="submission" date="2020-08" db="EMBL/GenBank/DDBJ databases">
        <title>Genomic Encyclopedia of Type Strains, Phase IV (KMG-IV): sequencing the most valuable type-strain genomes for metagenomic binning, comparative biology and taxonomic classification.</title>
        <authorList>
            <person name="Goeker M."/>
        </authorList>
    </citation>
    <scope>NUCLEOTIDE SEQUENCE [LARGE SCALE GENOMIC DNA]</scope>
    <source>
        <strain evidence="1 2">DSM 5686</strain>
    </source>
</reference>
<dbReference type="Proteomes" id="UP000565455">
    <property type="component" value="Unassembled WGS sequence"/>
</dbReference>
<dbReference type="EMBL" id="JACJIM010000005">
    <property type="protein sequence ID" value="MBA9063923.1"/>
    <property type="molecule type" value="Genomic_DNA"/>
</dbReference>
<evidence type="ECO:0000313" key="1">
    <source>
        <dbReference type="EMBL" id="MBA9063923.1"/>
    </source>
</evidence>
<dbReference type="RefSeq" id="WP_182592420.1">
    <property type="nucleotide sequence ID" value="NZ_JACJIM010000005.1"/>
</dbReference>
<evidence type="ECO:0008006" key="3">
    <source>
        <dbReference type="Google" id="ProtNLM"/>
    </source>
</evidence>
<sequence length="122" mass="13682">MGERVRHKQRGTEYEVLGVAELQIASAPVLEGSKLAIYRGEDGRLWAREVGEFRDGRFETITPAPELERIAQVLEGAAEQAEKDAVWHSSDERAVEQARRAVTYRGLAAALRELETRKARHG</sequence>